<feature type="region of interest" description="Disordered" evidence="2">
    <location>
        <begin position="712"/>
        <end position="731"/>
    </location>
</feature>
<feature type="compositionally biased region" description="Low complexity" evidence="2">
    <location>
        <begin position="174"/>
        <end position="189"/>
    </location>
</feature>
<evidence type="ECO:0000256" key="1">
    <source>
        <dbReference type="SAM" id="Coils"/>
    </source>
</evidence>
<feature type="compositionally biased region" description="Low complexity" evidence="2">
    <location>
        <begin position="766"/>
        <end position="792"/>
    </location>
</feature>
<dbReference type="EMBL" id="CAJVPS010000167">
    <property type="protein sequence ID" value="CAG8460093.1"/>
    <property type="molecule type" value="Genomic_DNA"/>
</dbReference>
<feature type="region of interest" description="Disordered" evidence="2">
    <location>
        <begin position="148"/>
        <end position="189"/>
    </location>
</feature>
<feature type="compositionally biased region" description="Low complexity" evidence="2">
    <location>
        <begin position="746"/>
        <end position="758"/>
    </location>
</feature>
<feature type="region of interest" description="Disordered" evidence="2">
    <location>
        <begin position="811"/>
        <end position="830"/>
    </location>
</feature>
<dbReference type="PANTHER" id="PTHR23159">
    <property type="entry name" value="CENTROSOMAL PROTEIN 2"/>
    <property type="match status" value="1"/>
</dbReference>
<feature type="compositionally biased region" description="Low complexity" evidence="2">
    <location>
        <begin position="954"/>
        <end position="965"/>
    </location>
</feature>
<accession>A0A9N8VMJ6</accession>
<feature type="region of interest" description="Disordered" evidence="2">
    <location>
        <begin position="1"/>
        <end position="59"/>
    </location>
</feature>
<feature type="coiled-coil region" evidence="1">
    <location>
        <begin position="229"/>
        <end position="581"/>
    </location>
</feature>
<feature type="compositionally biased region" description="Polar residues" evidence="2">
    <location>
        <begin position="31"/>
        <end position="52"/>
    </location>
</feature>
<name>A0A9N8VMJ6_9GLOM</name>
<dbReference type="Proteomes" id="UP000789508">
    <property type="component" value="Unassembled WGS sequence"/>
</dbReference>
<organism evidence="3 4">
    <name type="scientific">Ambispora leptoticha</name>
    <dbReference type="NCBI Taxonomy" id="144679"/>
    <lineage>
        <taxon>Eukaryota</taxon>
        <taxon>Fungi</taxon>
        <taxon>Fungi incertae sedis</taxon>
        <taxon>Mucoromycota</taxon>
        <taxon>Glomeromycotina</taxon>
        <taxon>Glomeromycetes</taxon>
        <taxon>Archaeosporales</taxon>
        <taxon>Ambisporaceae</taxon>
        <taxon>Ambispora</taxon>
    </lineage>
</organism>
<feature type="compositionally biased region" description="Polar residues" evidence="2">
    <location>
        <begin position="881"/>
        <end position="894"/>
    </location>
</feature>
<protein>
    <submittedName>
        <fullName evidence="3">2549_t:CDS:1</fullName>
    </submittedName>
</protein>
<proteinExistence type="predicted"/>
<comment type="caution">
    <text evidence="3">The sequence shown here is derived from an EMBL/GenBank/DDBJ whole genome shotgun (WGS) entry which is preliminary data.</text>
</comment>
<reference evidence="3" key="1">
    <citation type="submission" date="2021-06" db="EMBL/GenBank/DDBJ databases">
        <authorList>
            <person name="Kallberg Y."/>
            <person name="Tangrot J."/>
            <person name="Rosling A."/>
        </authorList>
    </citation>
    <scope>NUCLEOTIDE SEQUENCE</scope>
    <source>
        <strain evidence="3">FL130A</strain>
    </source>
</reference>
<keyword evidence="1" id="KW-0175">Coiled coil</keyword>
<dbReference type="OrthoDB" id="2435318at2759"/>
<feature type="region of interest" description="Disordered" evidence="2">
    <location>
        <begin position="681"/>
        <end position="702"/>
    </location>
</feature>
<dbReference type="Gene3D" id="1.10.287.1490">
    <property type="match status" value="1"/>
</dbReference>
<evidence type="ECO:0000256" key="2">
    <source>
        <dbReference type="SAM" id="MobiDB-lite"/>
    </source>
</evidence>
<dbReference type="PANTHER" id="PTHR23159:SF60">
    <property type="entry name" value="SPINDLE ASSEMBLY ABNORMAL PROTEIN 4"/>
    <property type="match status" value="1"/>
</dbReference>
<evidence type="ECO:0000313" key="3">
    <source>
        <dbReference type="EMBL" id="CAG8460093.1"/>
    </source>
</evidence>
<feature type="region of interest" description="Disordered" evidence="2">
    <location>
        <begin position="937"/>
        <end position="984"/>
    </location>
</feature>
<feature type="region of interest" description="Disordered" evidence="2">
    <location>
        <begin position="870"/>
        <end position="924"/>
    </location>
</feature>
<feature type="region of interest" description="Disordered" evidence="2">
    <location>
        <begin position="738"/>
        <end position="798"/>
    </location>
</feature>
<keyword evidence="4" id="KW-1185">Reference proteome</keyword>
<gene>
    <name evidence="3" type="ORF">ALEPTO_LOCUS1490</name>
</gene>
<evidence type="ECO:0000313" key="4">
    <source>
        <dbReference type="Proteomes" id="UP000789508"/>
    </source>
</evidence>
<sequence length="984" mass="109740">MQRPAEFTNREAGVGDEGCCEDKSILGAFSSRPQSTSGNTQSKIRNMSTAPTRNGHRGGNHINPNHPYLTSDNLSFAPSSPQKGGDVEATLNDINSQTNFLSREQIEDAAAMLAQLATTPSKDTSYLSLFQNPTNATKYLDEKQPILHHHHQSAHQEVSTSKKHLKRSVSFNHSSRPTSPRQQTSSSSSYIDVAEVLATTVSLVRENNRKLDKTIDEVRGENAHIGMRNNDIEYEILSLSNQLTNMENKYREQLLGKEKLIEELDKDSRRKSEMMQNQGPDAQTTETIRQMEAELRAKNKAITELNKRITVTARQVSDLKEKEKKLEAISNQLARYQTLEAEWKDKQATLDGLSLQLETLRQREAELHEKDALIESLNIRLDTSQQVIAELREKHAPHDLLRQLRQKDYIIDNLTQQVENIDADLKEKDDEIEALASKLAEEAKLMEKLKEQNSQLVPLRTKAEEAEKRSAQLRQQLTEKERVLADLEYKYRESSRSVEDSDEKLRAQEKTINTLRQEIVELQRVLNAQSAENRGLFNENHHIRSNFQGLLDALSEKDQKILQLDQHIESLQQQAAAAAAKNQLAVGGVKDSKNNKNEVRFNALQKVLNTKIEQCRDYEKKISQLEEEYSNLKKQMDDNKTAVSEKDIKIQRLAKITRDLKEEVTQLKEKMEEKEKELTILKSRIPTPAPGSAPAASIRSTAKSVRSRVSSMYSLSGGESSSDEAKVTGRRVRKAASLGGFESPLRSRSVTSTSITSRRLSDASKKSSVTVSSRLSTSTSLSRTKSSTSLSSATNDGESAFKKKAALTKLAVKPQVKPRGPPIKPTTSTVDVLKKAPKKEVSPINRSAVTQRKRDMVVLTNMLSGVASDRKNRILTPAQRRATSMATPSSALTNSKKKLTDNAVSSDSDSERVKRTVASKASTLKKPNSNLATIVERIRKGDDNSVKLANTTQNGSSSNDSNAAGKQRTSLVRPLPSRKPSSNA</sequence>
<dbReference type="AlphaFoldDB" id="A0A9N8VMJ6"/>